<evidence type="ECO:0000256" key="1">
    <source>
        <dbReference type="SAM" id="MobiDB-lite"/>
    </source>
</evidence>
<keyword evidence="3" id="KW-1185">Reference proteome</keyword>
<gene>
    <name evidence="2" type="ORF">LCOR_05907.1</name>
</gene>
<protein>
    <submittedName>
        <fullName evidence="2">Uncharacterized protein</fullName>
    </submittedName>
</protein>
<feature type="compositionally biased region" description="Basic and acidic residues" evidence="1">
    <location>
        <begin position="77"/>
        <end position="106"/>
    </location>
</feature>
<evidence type="ECO:0000313" key="3">
    <source>
        <dbReference type="Proteomes" id="UP000027586"/>
    </source>
</evidence>
<proteinExistence type="predicted"/>
<sequence length="341" mass="38610">MSDLQSVKIHLRGAWCIVRIHSRPDPTLVRSGLEKEKILNLVEHVVKIACLGPHAAVPTLNWAMNYKSSANCKIPDPKLEQAEVKRSPKDSTSRRRQDGNPEESHRTSSLLPVPSASFSVYCDRVYFRVTCGLPRLVEFLRNSAVMEGTSVIVHGRLKVDQFANNRGQRQTSLGCIAQRIRLAAQFDVEVREQQERAVNEGISAEQVIQGLRAHNLLEGMCHASRNDPFLHFNHIGGWAAHVRSGNPPNHLGCCLYSYNTLDARYEASKSFRSFIWNEFPTFKPSQTADIDELFRLLLQKASMGILTVSHSLLSDTFVFSYLLYHCRQRCLAVFTIFKFIT</sequence>
<evidence type="ECO:0000313" key="2">
    <source>
        <dbReference type="EMBL" id="CDH54686.1"/>
    </source>
</evidence>
<dbReference type="OrthoDB" id="2287303at2759"/>
<name>A0A068S0C8_9FUNG</name>
<feature type="region of interest" description="Disordered" evidence="1">
    <location>
        <begin position="77"/>
        <end position="110"/>
    </location>
</feature>
<reference evidence="2" key="1">
    <citation type="submission" date="2013-08" db="EMBL/GenBank/DDBJ databases">
        <title>Gene expansion shapes genome architecture in the human pathogen Lichtheimia corymbifera: an evolutionary genomics analysis in the ancient terrestrial Mucorales (Mucoromycotina).</title>
        <authorList>
            <person name="Schwartze V.U."/>
            <person name="Winter S."/>
            <person name="Shelest E."/>
            <person name="Marcet-Houben M."/>
            <person name="Horn F."/>
            <person name="Wehner S."/>
            <person name="Hoffmann K."/>
            <person name="Riege K."/>
            <person name="Sammeth M."/>
            <person name="Nowrousian M."/>
            <person name="Valiante V."/>
            <person name="Linde J."/>
            <person name="Jacobsen I.D."/>
            <person name="Marz M."/>
            <person name="Brakhage A.A."/>
            <person name="Gabaldon T."/>
            <person name="Bocker S."/>
            <person name="Voigt K."/>
        </authorList>
    </citation>
    <scope>NUCLEOTIDE SEQUENCE [LARGE SCALE GENOMIC DNA]</scope>
    <source>
        <strain evidence="2">FSU 9682</strain>
    </source>
</reference>
<organism evidence="2 3">
    <name type="scientific">Lichtheimia corymbifera JMRC:FSU:9682</name>
    <dbReference type="NCBI Taxonomy" id="1263082"/>
    <lineage>
        <taxon>Eukaryota</taxon>
        <taxon>Fungi</taxon>
        <taxon>Fungi incertae sedis</taxon>
        <taxon>Mucoromycota</taxon>
        <taxon>Mucoromycotina</taxon>
        <taxon>Mucoromycetes</taxon>
        <taxon>Mucorales</taxon>
        <taxon>Lichtheimiaceae</taxon>
        <taxon>Lichtheimia</taxon>
    </lineage>
</organism>
<dbReference type="EMBL" id="CBTN010000024">
    <property type="protein sequence ID" value="CDH54686.1"/>
    <property type="molecule type" value="Genomic_DNA"/>
</dbReference>
<accession>A0A068S0C8</accession>
<comment type="caution">
    <text evidence="2">The sequence shown here is derived from an EMBL/GenBank/DDBJ whole genome shotgun (WGS) entry which is preliminary data.</text>
</comment>
<dbReference type="AlphaFoldDB" id="A0A068S0C8"/>
<dbReference type="Proteomes" id="UP000027586">
    <property type="component" value="Unassembled WGS sequence"/>
</dbReference>
<dbReference type="VEuPathDB" id="FungiDB:LCOR_05907.1"/>